<evidence type="ECO:0000313" key="2">
    <source>
        <dbReference type="Proteomes" id="UP000256540"/>
    </source>
</evidence>
<dbReference type="Proteomes" id="UP000256540">
    <property type="component" value="Unassembled WGS sequence"/>
</dbReference>
<protein>
    <submittedName>
        <fullName evidence="1">Uncharacterized protein</fullName>
    </submittedName>
</protein>
<comment type="caution">
    <text evidence="1">The sequence shown here is derived from an EMBL/GenBank/DDBJ whole genome shotgun (WGS) entry which is preliminary data.</text>
</comment>
<dbReference type="EMBL" id="QHJS02000018">
    <property type="protein sequence ID" value="RRO22014.1"/>
    <property type="molecule type" value="Genomic_DNA"/>
</dbReference>
<dbReference type="RefSeq" id="WP_102117415.1">
    <property type="nucleotide sequence ID" value="NZ_CP086253.1"/>
</dbReference>
<name>A0AA93AN10_9GAMM</name>
<evidence type="ECO:0000313" key="1">
    <source>
        <dbReference type="EMBL" id="RRO22014.1"/>
    </source>
</evidence>
<accession>A0AA93AN10</accession>
<sequence>MHGIINYNDSYSLSYREQLVNAANEASVLNFKRKPFTSEKKTIQDRTLHLVNDLICNELSAILDSIHPGYWGNSCQLLSSHIFAYLNHKGIAAEIVIGNVIINGTDEFETTSEYLKKEWYESDKLETPQSLHAWVTLGDDTIIDAALPPRLVKNYNAPNELANMIFISRASTLSSIYKIRHQPLVLGSEFFAKTNPPDPFDLLNALNKSIK</sequence>
<proteinExistence type="predicted"/>
<organism evidence="1 2">
    <name type="scientific">Pectobacterium aquaticum</name>
    <dbReference type="NCBI Taxonomy" id="2204145"/>
    <lineage>
        <taxon>Bacteria</taxon>
        <taxon>Pseudomonadati</taxon>
        <taxon>Pseudomonadota</taxon>
        <taxon>Gammaproteobacteria</taxon>
        <taxon>Enterobacterales</taxon>
        <taxon>Pectobacteriaceae</taxon>
        <taxon>Pectobacterium</taxon>
    </lineage>
</organism>
<dbReference type="AlphaFoldDB" id="A0AA93AN10"/>
<gene>
    <name evidence="1" type="ORF">DMB84_007070</name>
</gene>
<reference evidence="1 2" key="1">
    <citation type="submission" date="2018-11" db="EMBL/GenBank/DDBJ databases">
        <title>Draft genome sequences of proposed Pectobacterium aquaticum sp. nov. isolated in France from fresh water.</title>
        <authorList>
            <person name="Pedron J."/>
            <person name="Barny M.A."/>
        </authorList>
    </citation>
    <scope>NUCLEOTIDE SEQUENCE [LARGE SCALE GENOMIC DNA]</scope>
    <source>
        <strain evidence="1 2">A127-S21-F16</strain>
    </source>
</reference>